<accession>A0A9X4MG99</accession>
<proteinExistence type="predicted"/>
<dbReference type="EMBL" id="JAPHEH010000001">
    <property type="protein sequence ID" value="MDG4475330.1"/>
    <property type="molecule type" value="Genomic_DNA"/>
</dbReference>
<keyword evidence="2" id="KW-1185">Reference proteome</keyword>
<gene>
    <name evidence="1" type="ORF">OLX77_04040</name>
</gene>
<sequence>MRLEISHRILVMGPDLEKSTAHALRFLAHTPLVQYDSSRVIAAESCSGEDNRFWPWLEEGVTANRQVLAKLLADLRAAGTKDFQDLLRMPQGFQSKIIHTVAHILDGFFGIDSIFYSLPEDSHWLSDTLRNQIEASPEEFWLLKVVATLEALEPGNVSTLRSFEH</sequence>
<protein>
    <submittedName>
        <fullName evidence="1">Uncharacterized protein</fullName>
    </submittedName>
</protein>
<comment type="caution">
    <text evidence="1">The sequence shown here is derived from an EMBL/GenBank/DDBJ whole genome shotgun (WGS) entry which is preliminary data.</text>
</comment>
<reference evidence="1" key="2">
    <citation type="submission" date="2022-10" db="EMBL/GenBank/DDBJ databases">
        <authorList>
            <person name="Aronson H.S."/>
        </authorList>
    </citation>
    <scope>NUCLEOTIDE SEQUENCE</scope>
    <source>
        <strain evidence="1">RS19-109</strain>
    </source>
</reference>
<evidence type="ECO:0000313" key="2">
    <source>
        <dbReference type="Proteomes" id="UP001154240"/>
    </source>
</evidence>
<name>A0A9X4MG99_9BACT</name>
<reference evidence="1" key="1">
    <citation type="journal article" date="2022" name="bioRxiv">
        <title>Thiovibrio frasassiensisgen. nov., sp. nov., an autotrophic, elemental sulfur disproportionating bacterium isolated from sulfidic karst sediment, and proposal of Thiovibrionaceae fam. nov.</title>
        <authorList>
            <person name="Aronson H."/>
            <person name="Thomas C."/>
            <person name="Bhattacharyya M."/>
            <person name="Eckstein S."/>
            <person name="Jensen S."/>
            <person name="Barco R."/>
            <person name="Macalady J."/>
            <person name="Amend J."/>
        </authorList>
    </citation>
    <scope>NUCLEOTIDE SEQUENCE</scope>
    <source>
        <strain evidence="1">RS19-109</strain>
    </source>
</reference>
<dbReference type="Proteomes" id="UP001154240">
    <property type="component" value="Unassembled WGS sequence"/>
</dbReference>
<organism evidence="1 2">
    <name type="scientific">Thiovibrio frasassiensis</name>
    <dbReference type="NCBI Taxonomy" id="2984131"/>
    <lineage>
        <taxon>Bacteria</taxon>
        <taxon>Pseudomonadati</taxon>
        <taxon>Thermodesulfobacteriota</taxon>
        <taxon>Desulfobulbia</taxon>
        <taxon>Desulfobulbales</taxon>
        <taxon>Thiovibrionaceae</taxon>
        <taxon>Thiovibrio</taxon>
    </lineage>
</organism>
<dbReference type="AlphaFoldDB" id="A0A9X4MG99"/>
<evidence type="ECO:0000313" key="1">
    <source>
        <dbReference type="EMBL" id="MDG4475330.1"/>
    </source>
</evidence>
<dbReference type="RefSeq" id="WP_307632304.1">
    <property type="nucleotide sequence ID" value="NZ_JAPHEH010000001.1"/>
</dbReference>